<feature type="region of interest" description="Disordered" evidence="1">
    <location>
        <begin position="1"/>
        <end position="28"/>
    </location>
</feature>
<comment type="caution">
    <text evidence="2">The sequence shown here is derived from an EMBL/GenBank/DDBJ whole genome shotgun (WGS) entry which is preliminary data.</text>
</comment>
<gene>
    <name evidence="2" type="ORF">NC662_13855</name>
</gene>
<feature type="compositionally biased region" description="Polar residues" evidence="1">
    <location>
        <begin position="18"/>
        <end position="27"/>
    </location>
</feature>
<organism evidence="2 3">
    <name type="scientific">Haloarcula argentinensis</name>
    <dbReference type="NCBI Taxonomy" id="43776"/>
    <lineage>
        <taxon>Archaea</taxon>
        <taxon>Methanobacteriati</taxon>
        <taxon>Methanobacteriota</taxon>
        <taxon>Stenosarchaea group</taxon>
        <taxon>Halobacteria</taxon>
        <taxon>Halobacteriales</taxon>
        <taxon>Haloarculaceae</taxon>
        <taxon>Haloarcula</taxon>
    </lineage>
</organism>
<dbReference type="RefSeq" id="WP_005537068.1">
    <property type="nucleotide sequence ID" value="NZ_BAABDY010000004.1"/>
</dbReference>
<evidence type="ECO:0000313" key="2">
    <source>
        <dbReference type="EMBL" id="MDS0254796.1"/>
    </source>
</evidence>
<name>A0ABU2F3U0_HALAR</name>
<accession>A0ABU2F3U0</accession>
<feature type="compositionally biased region" description="Acidic residues" evidence="1">
    <location>
        <begin position="1"/>
        <end position="14"/>
    </location>
</feature>
<evidence type="ECO:0000313" key="3">
    <source>
        <dbReference type="Proteomes" id="UP001248536"/>
    </source>
</evidence>
<protein>
    <submittedName>
        <fullName evidence="2">Uncharacterized protein</fullName>
    </submittedName>
</protein>
<dbReference type="EMBL" id="JAMQCP010000002">
    <property type="protein sequence ID" value="MDS0254796.1"/>
    <property type="molecule type" value="Genomic_DNA"/>
</dbReference>
<evidence type="ECO:0000256" key="1">
    <source>
        <dbReference type="SAM" id="MobiDB-lite"/>
    </source>
</evidence>
<dbReference type="Proteomes" id="UP001248536">
    <property type="component" value="Unassembled WGS sequence"/>
</dbReference>
<proteinExistence type="predicted"/>
<sequence>MYDESQPEPIVEPDTENKTTFHGNDTEANYGERYRLDNSRKFKNHYDRLSRHNRGVLGEWFPREKRREADNLAILDAVANYLEFPEYQHRVARQEFDRAPLKEWSSPNGIDATITAIMICAVVGLKDPRFGREYNPDRKNESQDELFLKLLMSLPYRASVVRSCYQKALRHVEWEPVDWEEYINP</sequence>
<keyword evidence="3" id="KW-1185">Reference proteome</keyword>
<reference evidence="2 3" key="1">
    <citation type="submission" date="2022-06" db="EMBL/GenBank/DDBJ databases">
        <title>Haloarcula sp. a new haloarchaeum isolate from saline soil.</title>
        <authorList>
            <person name="Strakova D."/>
            <person name="Galisteo C."/>
            <person name="Sanchez-Porro C."/>
            <person name="Ventosa A."/>
        </authorList>
    </citation>
    <scope>NUCLEOTIDE SEQUENCE [LARGE SCALE GENOMIC DNA]</scope>
    <source>
        <strain evidence="2 3">JCM 15760</strain>
    </source>
</reference>